<keyword evidence="1" id="KW-1005">Bacterial flagellum biogenesis</keyword>
<dbReference type="InterPro" id="IPR007809">
    <property type="entry name" value="FlgN-like"/>
</dbReference>
<keyword evidence="5" id="KW-1185">Reference proteome</keyword>
<feature type="compositionally biased region" description="Basic and acidic residues" evidence="3">
    <location>
        <begin position="146"/>
        <end position="162"/>
    </location>
</feature>
<protein>
    <submittedName>
        <fullName evidence="4">FlgN protein</fullName>
    </submittedName>
</protein>
<dbReference type="Gene3D" id="1.20.58.300">
    <property type="entry name" value="FlgN-like"/>
    <property type="match status" value="1"/>
</dbReference>
<sequence>MSVQPIIEAMSKLCTKHESLLIISRQKSEYLKEGNVTALQQLLPKENQHVRAIEKLEKNRIQLTNEWFERYAGPETEQTITSMLEYMDDEKERAELKAVYEKLIIILADLKQQEQLNEELTRQSLQFVELSLNMLQPSAKSINYGKGKDSGDSSRSIFDSKA</sequence>
<dbReference type="GO" id="GO:0044780">
    <property type="term" value="P:bacterial-type flagellum assembly"/>
    <property type="evidence" value="ECO:0007669"/>
    <property type="project" value="InterPro"/>
</dbReference>
<dbReference type="Pfam" id="PF05130">
    <property type="entry name" value="FlgN"/>
    <property type="match status" value="1"/>
</dbReference>
<evidence type="ECO:0000256" key="1">
    <source>
        <dbReference type="ARBA" id="ARBA00022795"/>
    </source>
</evidence>
<organism evidence="4 5">
    <name type="scientific">Melghiribacillus thermohalophilus</name>
    <dbReference type="NCBI Taxonomy" id="1324956"/>
    <lineage>
        <taxon>Bacteria</taxon>
        <taxon>Bacillati</taxon>
        <taxon>Bacillota</taxon>
        <taxon>Bacilli</taxon>
        <taxon>Bacillales</taxon>
        <taxon>Bacillaceae</taxon>
        <taxon>Melghiribacillus</taxon>
    </lineage>
</organism>
<keyword evidence="2" id="KW-0175">Coiled coil</keyword>
<name>A0A4R3N0B0_9BACI</name>
<reference evidence="4 5" key="1">
    <citation type="submission" date="2019-03" db="EMBL/GenBank/DDBJ databases">
        <title>Genomic Encyclopedia of Type Strains, Phase IV (KMG-IV): sequencing the most valuable type-strain genomes for metagenomic binning, comparative biology and taxonomic classification.</title>
        <authorList>
            <person name="Goeker M."/>
        </authorList>
    </citation>
    <scope>NUCLEOTIDE SEQUENCE [LARGE SCALE GENOMIC DNA]</scope>
    <source>
        <strain evidence="4 5">DSM 25894</strain>
    </source>
</reference>
<evidence type="ECO:0000313" key="5">
    <source>
        <dbReference type="Proteomes" id="UP000294650"/>
    </source>
</evidence>
<accession>A0A4R3N0B0</accession>
<evidence type="ECO:0000256" key="2">
    <source>
        <dbReference type="SAM" id="Coils"/>
    </source>
</evidence>
<comment type="caution">
    <text evidence="4">The sequence shown here is derived from an EMBL/GenBank/DDBJ whole genome shotgun (WGS) entry which is preliminary data.</text>
</comment>
<dbReference type="AlphaFoldDB" id="A0A4R3N0B0"/>
<dbReference type="EMBL" id="SMAN01000013">
    <property type="protein sequence ID" value="TCT20453.1"/>
    <property type="molecule type" value="Genomic_DNA"/>
</dbReference>
<evidence type="ECO:0000256" key="3">
    <source>
        <dbReference type="SAM" id="MobiDB-lite"/>
    </source>
</evidence>
<feature type="region of interest" description="Disordered" evidence="3">
    <location>
        <begin position="141"/>
        <end position="162"/>
    </location>
</feature>
<dbReference type="Proteomes" id="UP000294650">
    <property type="component" value="Unassembled WGS sequence"/>
</dbReference>
<feature type="coiled-coil region" evidence="2">
    <location>
        <begin position="93"/>
        <end position="123"/>
    </location>
</feature>
<dbReference type="SUPFAM" id="SSF140566">
    <property type="entry name" value="FlgN-like"/>
    <property type="match status" value="1"/>
</dbReference>
<gene>
    <name evidence="4" type="ORF">EDD68_11316</name>
</gene>
<evidence type="ECO:0000313" key="4">
    <source>
        <dbReference type="EMBL" id="TCT20453.1"/>
    </source>
</evidence>
<dbReference type="InterPro" id="IPR036679">
    <property type="entry name" value="FlgN-like_sf"/>
</dbReference>
<proteinExistence type="predicted"/>